<keyword evidence="1" id="KW-0472">Membrane</keyword>
<dbReference type="InterPro" id="IPR019554">
    <property type="entry name" value="Soluble_ligand-bd"/>
</dbReference>
<dbReference type="Pfam" id="PF10531">
    <property type="entry name" value="SLBB"/>
    <property type="match status" value="1"/>
</dbReference>
<dbReference type="GO" id="GO:0015627">
    <property type="term" value="C:type II protein secretion system complex"/>
    <property type="evidence" value="ECO:0007669"/>
    <property type="project" value="TreeGrafter"/>
</dbReference>
<dbReference type="PANTHER" id="PTHR21180">
    <property type="entry name" value="ENDONUCLEASE/EXONUCLEASE/PHOSPHATASE FAMILY DOMAIN-CONTAINING PROTEIN 1"/>
    <property type="match status" value="1"/>
</dbReference>
<dbReference type="Gene3D" id="3.10.560.10">
    <property type="entry name" value="Outer membrane lipoprotein wza domain like"/>
    <property type="match status" value="1"/>
</dbReference>
<dbReference type="Gene3D" id="1.10.150.320">
    <property type="entry name" value="Photosystem II 12 kDa extrinsic protein"/>
    <property type="match status" value="1"/>
</dbReference>
<dbReference type="Pfam" id="PF12836">
    <property type="entry name" value="HHH_3"/>
    <property type="match status" value="1"/>
</dbReference>
<dbReference type="PANTHER" id="PTHR21180:SF32">
    <property type="entry name" value="ENDONUCLEASE_EXONUCLEASE_PHOSPHATASE FAMILY DOMAIN-CONTAINING PROTEIN 1"/>
    <property type="match status" value="1"/>
</dbReference>
<keyword evidence="1" id="KW-1133">Transmembrane helix</keyword>
<dbReference type="STRING" id="1798370.A2Z00_05620"/>
<comment type="caution">
    <text evidence="3">The sequence shown here is derived from an EMBL/GenBank/DDBJ whole genome shotgun (WGS) entry which is preliminary data.</text>
</comment>
<dbReference type="GO" id="GO:0015628">
    <property type="term" value="P:protein secretion by the type II secretion system"/>
    <property type="evidence" value="ECO:0007669"/>
    <property type="project" value="TreeGrafter"/>
</dbReference>
<proteinExistence type="predicted"/>
<name>A0A1F5ZGJ5_9BACT</name>
<dbReference type="SUPFAM" id="SSF81585">
    <property type="entry name" value="PsbU/PolX domain-like"/>
    <property type="match status" value="1"/>
</dbReference>
<dbReference type="Proteomes" id="UP000177268">
    <property type="component" value="Unassembled WGS sequence"/>
</dbReference>
<evidence type="ECO:0000259" key="2">
    <source>
        <dbReference type="Pfam" id="PF10531"/>
    </source>
</evidence>
<dbReference type="AlphaFoldDB" id="A0A1F5ZGJ5"/>
<evidence type="ECO:0000256" key="1">
    <source>
        <dbReference type="SAM" id="Phobius"/>
    </source>
</evidence>
<evidence type="ECO:0000313" key="4">
    <source>
        <dbReference type="Proteomes" id="UP000177268"/>
    </source>
</evidence>
<dbReference type="EMBL" id="MFIZ01000028">
    <property type="protein sequence ID" value="OGG11433.1"/>
    <property type="molecule type" value="Genomic_DNA"/>
</dbReference>
<feature type="transmembrane region" description="Helical" evidence="1">
    <location>
        <begin position="21"/>
        <end position="43"/>
    </location>
</feature>
<protein>
    <recommendedName>
        <fullName evidence="2">Soluble ligand binding domain-containing protein</fullName>
    </recommendedName>
</protein>
<evidence type="ECO:0000313" key="3">
    <source>
        <dbReference type="EMBL" id="OGG11433.1"/>
    </source>
</evidence>
<reference evidence="3 4" key="1">
    <citation type="journal article" date="2016" name="Nat. Commun.">
        <title>Thousands of microbial genomes shed light on interconnected biogeochemical processes in an aquifer system.</title>
        <authorList>
            <person name="Anantharaman K."/>
            <person name="Brown C.T."/>
            <person name="Hug L.A."/>
            <person name="Sharon I."/>
            <person name="Castelle C.J."/>
            <person name="Probst A.J."/>
            <person name="Thomas B.C."/>
            <person name="Singh A."/>
            <person name="Wilkins M.J."/>
            <person name="Karaoz U."/>
            <person name="Brodie E.L."/>
            <person name="Williams K.H."/>
            <person name="Hubbard S.S."/>
            <person name="Banfield J.F."/>
        </authorList>
    </citation>
    <scope>NUCLEOTIDE SEQUENCE [LARGE SCALE GENOMIC DNA]</scope>
</reference>
<keyword evidence="1" id="KW-0812">Transmembrane</keyword>
<gene>
    <name evidence="3" type="ORF">A2Z00_05620</name>
</gene>
<accession>A0A1F5ZGJ5</accession>
<dbReference type="InterPro" id="IPR051675">
    <property type="entry name" value="Endo/Exo/Phosphatase_dom_1"/>
</dbReference>
<feature type="domain" description="Soluble ligand binding" evidence="2">
    <location>
        <begin position="86"/>
        <end position="122"/>
    </location>
</feature>
<organism evidence="3 4">
    <name type="scientific">Candidatus Gottesmanbacteria bacterium RBG_13_45_10</name>
    <dbReference type="NCBI Taxonomy" id="1798370"/>
    <lineage>
        <taxon>Bacteria</taxon>
        <taxon>Candidatus Gottesmaniibacteriota</taxon>
    </lineage>
</organism>
<sequence>MITPGETENLQSRLNSIWEKYRIPIVLGFLSISLIVFSIILIVKSTQINQPIEFFQYSRTTGQSEKNTLGESSQSGIVAPGDSISVDIEGGIVKPGVYTMPPGARVDDLIKIAGGLRTDADSDLVARTINRASLLRDGGKIYIPIKGEDMTSHNLDPLLQRPGGPSQNRFQVGSVVGPQVNINTASEIELDSLPGVGPVTAQKIIAGRPYGSLDELVSKKAMGQSLYTKIKDSITY</sequence>